<dbReference type="Gene3D" id="3.60.10.10">
    <property type="entry name" value="Endonuclease/exonuclease/phosphatase"/>
    <property type="match status" value="1"/>
</dbReference>
<dbReference type="CDD" id="cd09083">
    <property type="entry name" value="EEP-1"/>
    <property type="match status" value="1"/>
</dbReference>
<proteinExistence type="predicted"/>
<dbReference type="Proteomes" id="UP001302812">
    <property type="component" value="Unassembled WGS sequence"/>
</dbReference>
<dbReference type="Pfam" id="PF03372">
    <property type="entry name" value="Exo_endo_phos"/>
    <property type="match status" value="1"/>
</dbReference>
<protein>
    <submittedName>
        <fullName evidence="2">DNase I-like protein</fullName>
    </submittedName>
</protein>
<evidence type="ECO:0000259" key="1">
    <source>
        <dbReference type="Pfam" id="PF03372"/>
    </source>
</evidence>
<dbReference type="InterPro" id="IPR036691">
    <property type="entry name" value="Endo/exonu/phosph_ase_sf"/>
</dbReference>
<reference evidence="2" key="2">
    <citation type="submission" date="2023-05" db="EMBL/GenBank/DDBJ databases">
        <authorList>
            <consortium name="Lawrence Berkeley National Laboratory"/>
            <person name="Steindorff A."/>
            <person name="Hensen N."/>
            <person name="Bonometti L."/>
            <person name="Westerberg I."/>
            <person name="Brannstrom I.O."/>
            <person name="Guillou S."/>
            <person name="Cros-Aarteil S."/>
            <person name="Calhoun S."/>
            <person name="Haridas S."/>
            <person name="Kuo A."/>
            <person name="Mondo S."/>
            <person name="Pangilinan J."/>
            <person name="Riley R."/>
            <person name="Labutti K."/>
            <person name="Andreopoulos B."/>
            <person name="Lipzen A."/>
            <person name="Chen C."/>
            <person name="Yanf M."/>
            <person name="Daum C."/>
            <person name="Ng V."/>
            <person name="Clum A."/>
            <person name="Ohm R."/>
            <person name="Martin F."/>
            <person name="Silar P."/>
            <person name="Natvig D."/>
            <person name="Lalanne C."/>
            <person name="Gautier V."/>
            <person name="Ament-Velasquez S.L."/>
            <person name="Kruys A."/>
            <person name="Hutchinson M.I."/>
            <person name="Powell A.J."/>
            <person name="Barry K."/>
            <person name="Miller A.N."/>
            <person name="Grigoriev I.V."/>
            <person name="Debuchy R."/>
            <person name="Gladieux P."/>
            <person name="Thoren M.H."/>
            <person name="Johannesson H."/>
        </authorList>
    </citation>
    <scope>NUCLEOTIDE SEQUENCE</scope>
    <source>
        <strain evidence="2">CBS 508.74</strain>
    </source>
</reference>
<keyword evidence="3" id="KW-1185">Reference proteome</keyword>
<evidence type="ECO:0000313" key="3">
    <source>
        <dbReference type="Proteomes" id="UP001302812"/>
    </source>
</evidence>
<dbReference type="GeneID" id="89934182"/>
<feature type="domain" description="Endonuclease/exonuclease/phosphatase" evidence="1">
    <location>
        <begin position="21"/>
        <end position="237"/>
    </location>
</feature>
<dbReference type="GO" id="GO:0000175">
    <property type="term" value="F:3'-5'-RNA exonuclease activity"/>
    <property type="evidence" value="ECO:0007669"/>
    <property type="project" value="TreeGrafter"/>
</dbReference>
<dbReference type="PANTHER" id="PTHR12121">
    <property type="entry name" value="CARBON CATABOLITE REPRESSOR PROTEIN 4"/>
    <property type="match status" value="1"/>
</dbReference>
<name>A0AAN6TI25_9PEZI</name>
<dbReference type="InterPro" id="IPR005135">
    <property type="entry name" value="Endo/exonuclease/phosphatase"/>
</dbReference>
<sequence>MESTGASGTSSSHPLPVRIVTLNIRYATERPDPGEEPWRIRCPKLCAQLRFITLGHDSVFVCLQEVLHSQLNDVQACLGPSWGHIGQGREDGKQAGEYSPIFFRTDRWLCENSRTYWLSETPDIPSKGWDAALERIVTIGSFRHKETETAAVVMSTHLDHQGEVAREQSARLLLQLARTWVIGREVPAPLFLGGDLNSTPDGGAYKVLTEPGEGMKDISTLVPEHFKYGNQEITYTSFGEQGEEPKQIDFLFVLNPERLNFLGFSILANQFDDQIYLSDHRPVVVDLEIPCPSGQMTRS</sequence>
<dbReference type="EMBL" id="MU853336">
    <property type="protein sequence ID" value="KAK4114882.1"/>
    <property type="molecule type" value="Genomic_DNA"/>
</dbReference>
<dbReference type="PANTHER" id="PTHR12121:SF36">
    <property type="entry name" value="ENDONUCLEASE_EXONUCLEASE_PHOSPHATASE DOMAIN-CONTAINING PROTEIN"/>
    <property type="match status" value="1"/>
</dbReference>
<comment type="caution">
    <text evidence="2">The sequence shown here is derived from an EMBL/GenBank/DDBJ whole genome shotgun (WGS) entry which is preliminary data.</text>
</comment>
<organism evidence="2 3">
    <name type="scientific">Canariomyces notabilis</name>
    <dbReference type="NCBI Taxonomy" id="2074819"/>
    <lineage>
        <taxon>Eukaryota</taxon>
        <taxon>Fungi</taxon>
        <taxon>Dikarya</taxon>
        <taxon>Ascomycota</taxon>
        <taxon>Pezizomycotina</taxon>
        <taxon>Sordariomycetes</taxon>
        <taxon>Sordariomycetidae</taxon>
        <taxon>Sordariales</taxon>
        <taxon>Chaetomiaceae</taxon>
        <taxon>Canariomyces</taxon>
    </lineage>
</organism>
<dbReference type="SUPFAM" id="SSF56219">
    <property type="entry name" value="DNase I-like"/>
    <property type="match status" value="1"/>
</dbReference>
<accession>A0AAN6TI25</accession>
<reference evidence="2" key="1">
    <citation type="journal article" date="2023" name="Mol. Phylogenet. Evol.">
        <title>Genome-scale phylogeny and comparative genomics of the fungal order Sordariales.</title>
        <authorList>
            <person name="Hensen N."/>
            <person name="Bonometti L."/>
            <person name="Westerberg I."/>
            <person name="Brannstrom I.O."/>
            <person name="Guillou S."/>
            <person name="Cros-Aarteil S."/>
            <person name="Calhoun S."/>
            <person name="Haridas S."/>
            <person name="Kuo A."/>
            <person name="Mondo S."/>
            <person name="Pangilinan J."/>
            <person name="Riley R."/>
            <person name="LaButti K."/>
            <person name="Andreopoulos B."/>
            <person name="Lipzen A."/>
            <person name="Chen C."/>
            <person name="Yan M."/>
            <person name="Daum C."/>
            <person name="Ng V."/>
            <person name="Clum A."/>
            <person name="Steindorff A."/>
            <person name="Ohm R.A."/>
            <person name="Martin F."/>
            <person name="Silar P."/>
            <person name="Natvig D.O."/>
            <person name="Lalanne C."/>
            <person name="Gautier V."/>
            <person name="Ament-Velasquez S.L."/>
            <person name="Kruys A."/>
            <person name="Hutchinson M.I."/>
            <person name="Powell A.J."/>
            <person name="Barry K."/>
            <person name="Miller A.N."/>
            <person name="Grigoriev I.V."/>
            <person name="Debuchy R."/>
            <person name="Gladieux P."/>
            <person name="Hiltunen Thoren M."/>
            <person name="Johannesson H."/>
        </authorList>
    </citation>
    <scope>NUCLEOTIDE SEQUENCE</scope>
    <source>
        <strain evidence="2">CBS 508.74</strain>
    </source>
</reference>
<dbReference type="RefSeq" id="XP_064672452.1">
    <property type="nucleotide sequence ID" value="XM_064810058.1"/>
</dbReference>
<evidence type="ECO:0000313" key="2">
    <source>
        <dbReference type="EMBL" id="KAK4114882.1"/>
    </source>
</evidence>
<dbReference type="AlphaFoldDB" id="A0AAN6TI25"/>
<gene>
    <name evidence="2" type="ORF">N656DRAFT_554208</name>
</gene>
<dbReference type="InterPro" id="IPR050410">
    <property type="entry name" value="CCR4/nocturin_mRNA_transcr"/>
</dbReference>